<dbReference type="GO" id="GO:0003677">
    <property type="term" value="F:DNA binding"/>
    <property type="evidence" value="ECO:0007669"/>
    <property type="project" value="UniProtKB-KW"/>
</dbReference>
<dbReference type="PANTHER" id="PTHR13989:SF33">
    <property type="entry name" value="CST COMPLEX SUBUNIT STN1"/>
    <property type="match status" value="1"/>
</dbReference>
<evidence type="ECO:0000256" key="2">
    <source>
        <dbReference type="ARBA" id="ARBA00004574"/>
    </source>
</evidence>
<dbReference type="GO" id="GO:0000781">
    <property type="term" value="C:chromosome, telomeric region"/>
    <property type="evidence" value="ECO:0007669"/>
    <property type="project" value="UniProtKB-SubCell"/>
</dbReference>
<evidence type="ECO:0000256" key="6">
    <source>
        <dbReference type="ARBA" id="ARBA00023125"/>
    </source>
</evidence>
<organism evidence="9 10">
    <name type="scientific">Halocaridina rubra</name>
    <name type="common">Hawaiian red shrimp</name>
    <dbReference type="NCBI Taxonomy" id="373956"/>
    <lineage>
        <taxon>Eukaryota</taxon>
        <taxon>Metazoa</taxon>
        <taxon>Ecdysozoa</taxon>
        <taxon>Arthropoda</taxon>
        <taxon>Crustacea</taxon>
        <taxon>Multicrustacea</taxon>
        <taxon>Malacostraca</taxon>
        <taxon>Eumalacostraca</taxon>
        <taxon>Eucarida</taxon>
        <taxon>Decapoda</taxon>
        <taxon>Pleocyemata</taxon>
        <taxon>Caridea</taxon>
        <taxon>Atyoidea</taxon>
        <taxon>Atyidae</taxon>
        <taxon>Halocaridina</taxon>
    </lineage>
</organism>
<dbReference type="GO" id="GO:0005634">
    <property type="term" value="C:nucleus"/>
    <property type="evidence" value="ECO:0007669"/>
    <property type="project" value="UniProtKB-SubCell"/>
</dbReference>
<evidence type="ECO:0000256" key="5">
    <source>
        <dbReference type="ARBA" id="ARBA00022895"/>
    </source>
</evidence>
<comment type="caution">
    <text evidence="9">The sequence shown here is derived from an EMBL/GenBank/DDBJ whole genome shotgun (WGS) entry which is preliminary data.</text>
</comment>
<keyword evidence="5" id="KW-0779">Telomere</keyword>
<dbReference type="Proteomes" id="UP001381693">
    <property type="component" value="Unassembled WGS sequence"/>
</dbReference>
<keyword evidence="7" id="KW-0539">Nucleus</keyword>
<dbReference type="AlphaFoldDB" id="A0AAN8WMA2"/>
<gene>
    <name evidence="9" type="ORF">SK128_008485</name>
</gene>
<proteinExistence type="predicted"/>
<reference evidence="9 10" key="1">
    <citation type="submission" date="2023-11" db="EMBL/GenBank/DDBJ databases">
        <title>Halocaridina rubra genome assembly.</title>
        <authorList>
            <person name="Smith C."/>
        </authorList>
    </citation>
    <scope>NUCLEOTIDE SEQUENCE [LARGE SCALE GENOMIC DNA]</scope>
    <source>
        <strain evidence="9">EP-1</strain>
        <tissue evidence="9">Whole</tissue>
    </source>
</reference>
<dbReference type="SUPFAM" id="SSF50249">
    <property type="entry name" value="Nucleic acid-binding proteins"/>
    <property type="match status" value="2"/>
</dbReference>
<evidence type="ECO:0000256" key="4">
    <source>
        <dbReference type="ARBA" id="ARBA00022454"/>
    </source>
</evidence>
<dbReference type="EMBL" id="JAXCGZ010021090">
    <property type="protein sequence ID" value="KAK7060071.1"/>
    <property type="molecule type" value="Genomic_DNA"/>
</dbReference>
<evidence type="ECO:0000256" key="8">
    <source>
        <dbReference type="ARBA" id="ARBA00030039"/>
    </source>
</evidence>
<keyword evidence="10" id="KW-1185">Reference proteome</keyword>
<dbReference type="Gene3D" id="2.40.50.140">
    <property type="entry name" value="Nucleic acid-binding proteins"/>
    <property type="match status" value="1"/>
</dbReference>
<evidence type="ECO:0000313" key="10">
    <source>
        <dbReference type="Proteomes" id="UP001381693"/>
    </source>
</evidence>
<evidence type="ECO:0000256" key="7">
    <source>
        <dbReference type="ARBA" id="ARBA00023242"/>
    </source>
</evidence>
<dbReference type="PANTHER" id="PTHR13989">
    <property type="entry name" value="REPLICATION PROTEIN A-RELATED"/>
    <property type="match status" value="1"/>
</dbReference>
<protein>
    <recommendedName>
        <fullName evidence="3">CST complex subunit STN1</fullName>
    </recommendedName>
    <alternativeName>
        <fullName evidence="8">Suppressor of cdc thirteen homolog</fullName>
    </alternativeName>
</protein>
<keyword evidence="4" id="KW-0158">Chromosome</keyword>
<name>A0AAN8WMA2_HALRR</name>
<accession>A0AAN8WMA2</accession>
<sequence length="243" mass="27664">MASNFVPYYQRPHLKFFLGHLEVDEEKNEFYVGSQQVVKADVIGAVVSYVQKGNIKLFDLDDGTGKVSCIQFLQDEQQYENTWKQFMTYRADCTQQCQTGFEQSGKKNKKSSNVSSTLLDILATGPYKPQSLELGDFVNIRGRLQLFKEKPQIVVNQWRRIKDFNEYSFRIFQVDEQNESLGRNIKNLNPVSSQVGSSYISNVEITNPSNLNVLHGRDSANTADSTNMDVCMSLTSETSYSTE</sequence>
<dbReference type="InterPro" id="IPR040260">
    <property type="entry name" value="RFA2-like"/>
</dbReference>
<evidence type="ECO:0000256" key="3">
    <source>
        <dbReference type="ARBA" id="ARBA00017411"/>
    </source>
</evidence>
<dbReference type="InterPro" id="IPR012340">
    <property type="entry name" value="NA-bd_OB-fold"/>
</dbReference>
<keyword evidence="6" id="KW-0238">DNA-binding</keyword>
<comment type="subcellular location">
    <subcellularLocation>
        <location evidence="2">Chromosome</location>
        <location evidence="2">Telomere</location>
    </subcellularLocation>
    <subcellularLocation>
        <location evidence="1">Nucleus</location>
    </subcellularLocation>
</comment>
<evidence type="ECO:0000313" key="9">
    <source>
        <dbReference type="EMBL" id="KAK7060071.1"/>
    </source>
</evidence>
<evidence type="ECO:0000256" key="1">
    <source>
        <dbReference type="ARBA" id="ARBA00004123"/>
    </source>
</evidence>